<name>A0A9P0A6A5_BEMTA</name>
<dbReference type="PANTHER" id="PTHR28559:SF1">
    <property type="entry name" value="DNA REPAIR PROTEIN XRCC4"/>
    <property type="match status" value="1"/>
</dbReference>
<dbReference type="Gene3D" id="2.170.210.10">
    <property type="entry name" value="DNA double-strand break repair and VJ recombination XRCC4, N-terminal"/>
    <property type="match status" value="1"/>
</dbReference>
<dbReference type="InterPro" id="IPR053961">
    <property type="entry name" value="XRCC4_N"/>
</dbReference>
<reference evidence="6" key="1">
    <citation type="submission" date="2021-12" db="EMBL/GenBank/DDBJ databases">
        <authorList>
            <person name="King R."/>
        </authorList>
    </citation>
    <scope>NUCLEOTIDE SEQUENCE</scope>
</reference>
<dbReference type="InterPro" id="IPR010585">
    <property type="entry name" value="DNA_repair_prot_XRCC4"/>
</dbReference>
<organism evidence="6 7">
    <name type="scientific">Bemisia tabaci</name>
    <name type="common">Sweetpotato whitefly</name>
    <name type="synonym">Aleurodes tabaci</name>
    <dbReference type="NCBI Taxonomy" id="7038"/>
    <lineage>
        <taxon>Eukaryota</taxon>
        <taxon>Metazoa</taxon>
        <taxon>Ecdysozoa</taxon>
        <taxon>Arthropoda</taxon>
        <taxon>Hexapoda</taxon>
        <taxon>Insecta</taxon>
        <taxon>Pterygota</taxon>
        <taxon>Neoptera</taxon>
        <taxon>Paraneoptera</taxon>
        <taxon>Hemiptera</taxon>
        <taxon>Sternorrhyncha</taxon>
        <taxon>Aleyrodoidea</taxon>
        <taxon>Aleyrodidae</taxon>
        <taxon>Aleyrodinae</taxon>
        <taxon>Bemisia</taxon>
    </lineage>
</organism>
<dbReference type="AlphaFoldDB" id="A0A9P0A6A5"/>
<evidence type="ECO:0000256" key="4">
    <source>
        <dbReference type="ARBA" id="ARBA00023242"/>
    </source>
</evidence>
<keyword evidence="3" id="KW-0234">DNA repair</keyword>
<dbReference type="Pfam" id="PF06632">
    <property type="entry name" value="XRCC4"/>
    <property type="match status" value="1"/>
</dbReference>
<evidence type="ECO:0000256" key="1">
    <source>
        <dbReference type="ARBA" id="ARBA00004123"/>
    </source>
</evidence>
<dbReference type="GO" id="GO:0010165">
    <property type="term" value="P:response to X-ray"/>
    <property type="evidence" value="ECO:0007669"/>
    <property type="project" value="TreeGrafter"/>
</dbReference>
<dbReference type="GO" id="GO:0006303">
    <property type="term" value="P:double-strand break repair via nonhomologous end joining"/>
    <property type="evidence" value="ECO:0007669"/>
    <property type="project" value="UniProtKB-ARBA"/>
</dbReference>
<evidence type="ECO:0000259" key="5">
    <source>
        <dbReference type="Pfam" id="PF06632"/>
    </source>
</evidence>
<gene>
    <name evidence="6" type="ORF">BEMITA_LOCUS4716</name>
</gene>
<dbReference type="Proteomes" id="UP001152759">
    <property type="component" value="Chromosome 2"/>
</dbReference>
<dbReference type="GO" id="GO:0006310">
    <property type="term" value="P:DNA recombination"/>
    <property type="evidence" value="ECO:0007669"/>
    <property type="project" value="InterPro"/>
</dbReference>
<keyword evidence="2" id="KW-0227">DNA damage</keyword>
<dbReference type="GO" id="GO:0003677">
    <property type="term" value="F:DNA binding"/>
    <property type="evidence" value="ECO:0007669"/>
    <property type="project" value="InterPro"/>
</dbReference>
<dbReference type="InterPro" id="IPR014751">
    <property type="entry name" value="XRCC4-like_C"/>
</dbReference>
<sequence>MPETYFCAFISSCGKCLKIKSEWEKDEFKLIILQDCDSWECKVTAADITRELPGINANSYIELSKEILARKNKGKLCDYSVDENIFSWQKRSEDGEAIFSGFANLKKIPYNESIIKFVDSFLSLNSELTEEMTILEQESKTLEAETRKLISCAQQEIDKKKTMETELLSKFYLLLQEKKNMVSLLENLAT</sequence>
<keyword evidence="4" id="KW-0539">Nucleus</keyword>
<protein>
    <recommendedName>
        <fullName evidence="5">XRCC4 N-terminal domain-containing protein</fullName>
    </recommendedName>
</protein>
<dbReference type="Gene3D" id="1.20.5.370">
    <property type="match status" value="1"/>
</dbReference>
<evidence type="ECO:0000256" key="2">
    <source>
        <dbReference type="ARBA" id="ARBA00022763"/>
    </source>
</evidence>
<dbReference type="EMBL" id="OU963863">
    <property type="protein sequence ID" value="CAH0385493.1"/>
    <property type="molecule type" value="Genomic_DNA"/>
</dbReference>
<accession>A0A9P0A6A5</accession>
<dbReference type="GO" id="GO:0005958">
    <property type="term" value="C:DNA-dependent protein kinase-DNA ligase 4 complex"/>
    <property type="evidence" value="ECO:0007669"/>
    <property type="project" value="TreeGrafter"/>
</dbReference>
<evidence type="ECO:0000313" key="6">
    <source>
        <dbReference type="EMBL" id="CAH0385493.1"/>
    </source>
</evidence>
<comment type="subcellular location">
    <subcellularLocation>
        <location evidence="1">Nucleus</location>
    </subcellularLocation>
</comment>
<keyword evidence="7" id="KW-1185">Reference proteome</keyword>
<feature type="domain" description="XRCC4 N-terminal" evidence="5">
    <location>
        <begin position="19"/>
        <end position="95"/>
    </location>
</feature>
<evidence type="ECO:0000256" key="3">
    <source>
        <dbReference type="ARBA" id="ARBA00023204"/>
    </source>
</evidence>
<dbReference type="InterPro" id="IPR038051">
    <property type="entry name" value="XRCC4-like_N_sf"/>
</dbReference>
<dbReference type="PANTHER" id="PTHR28559">
    <property type="entry name" value="DNA REPAIR PROTEIN XRCC4"/>
    <property type="match status" value="1"/>
</dbReference>
<dbReference type="KEGG" id="btab:109039660"/>
<dbReference type="SUPFAM" id="SSF58022">
    <property type="entry name" value="XRCC4, C-terminal oligomerization domain"/>
    <property type="match status" value="1"/>
</dbReference>
<dbReference type="GO" id="GO:0032807">
    <property type="term" value="C:DNA ligase IV complex"/>
    <property type="evidence" value="ECO:0007669"/>
    <property type="project" value="TreeGrafter"/>
</dbReference>
<evidence type="ECO:0000313" key="7">
    <source>
        <dbReference type="Proteomes" id="UP001152759"/>
    </source>
</evidence>
<proteinExistence type="predicted"/>